<evidence type="ECO:0000313" key="2">
    <source>
        <dbReference type="Proteomes" id="UP000749559"/>
    </source>
</evidence>
<comment type="caution">
    <text evidence="1">The sequence shown here is derived from an EMBL/GenBank/DDBJ whole genome shotgun (WGS) entry which is preliminary data.</text>
</comment>
<dbReference type="GO" id="GO:0003676">
    <property type="term" value="F:nucleic acid binding"/>
    <property type="evidence" value="ECO:0007669"/>
    <property type="project" value="InterPro"/>
</dbReference>
<protein>
    <submittedName>
        <fullName evidence="1">Uncharacterized protein</fullName>
    </submittedName>
</protein>
<accession>A0A8S4NGN1</accession>
<dbReference type="Gene3D" id="3.30.420.10">
    <property type="entry name" value="Ribonuclease H-like superfamily/Ribonuclease H"/>
    <property type="match status" value="1"/>
</dbReference>
<dbReference type="Proteomes" id="UP000749559">
    <property type="component" value="Unassembled WGS sequence"/>
</dbReference>
<sequence>MIHQTLLHDIIKIMAARIANGSKMNNEMKQQLRSSIRYNVLHRSQMVQDTIQKTLEMEVQGQSAYSPDKAPCDFGVFSCLKNDLRGKIHANIHELQNAVQRSLTKNFPDDFHRIYQKWIERYQKWIERHQLCVKAKGNFEHEIEC</sequence>
<reference evidence="1" key="1">
    <citation type="submission" date="2022-03" db="EMBL/GenBank/DDBJ databases">
        <authorList>
            <person name="Martin C."/>
        </authorList>
    </citation>
    <scope>NUCLEOTIDE SEQUENCE</scope>
</reference>
<dbReference type="AlphaFoldDB" id="A0A8S4NGN1"/>
<evidence type="ECO:0000313" key="1">
    <source>
        <dbReference type="EMBL" id="CAH1780010.1"/>
    </source>
</evidence>
<organism evidence="1 2">
    <name type="scientific">Owenia fusiformis</name>
    <name type="common">Polychaete worm</name>
    <dbReference type="NCBI Taxonomy" id="6347"/>
    <lineage>
        <taxon>Eukaryota</taxon>
        <taxon>Metazoa</taxon>
        <taxon>Spiralia</taxon>
        <taxon>Lophotrochozoa</taxon>
        <taxon>Annelida</taxon>
        <taxon>Polychaeta</taxon>
        <taxon>Sedentaria</taxon>
        <taxon>Canalipalpata</taxon>
        <taxon>Sabellida</taxon>
        <taxon>Oweniida</taxon>
        <taxon>Oweniidae</taxon>
        <taxon>Owenia</taxon>
    </lineage>
</organism>
<proteinExistence type="predicted"/>
<dbReference type="InterPro" id="IPR036397">
    <property type="entry name" value="RNaseH_sf"/>
</dbReference>
<name>A0A8S4NGN1_OWEFU</name>
<dbReference type="OrthoDB" id="6150681at2759"/>
<keyword evidence="2" id="KW-1185">Reference proteome</keyword>
<dbReference type="EMBL" id="CAIIXF020000003">
    <property type="protein sequence ID" value="CAH1780010.1"/>
    <property type="molecule type" value="Genomic_DNA"/>
</dbReference>
<gene>
    <name evidence="1" type="ORF">OFUS_LOCUS6759</name>
</gene>